<feature type="region of interest" description="Disordered" evidence="1">
    <location>
        <begin position="1"/>
        <end position="44"/>
    </location>
</feature>
<evidence type="ECO:0000313" key="3">
    <source>
        <dbReference type="Proteomes" id="UP000037136"/>
    </source>
</evidence>
<dbReference type="AlphaFoldDB" id="A0A2A9PD67"/>
<name>A0A2A9PD67_OPHUN</name>
<organism evidence="2 3">
    <name type="scientific">Ophiocordyceps unilateralis</name>
    <name type="common">Zombie-ant fungus</name>
    <name type="synonym">Torrubia unilateralis</name>
    <dbReference type="NCBI Taxonomy" id="268505"/>
    <lineage>
        <taxon>Eukaryota</taxon>
        <taxon>Fungi</taxon>
        <taxon>Dikarya</taxon>
        <taxon>Ascomycota</taxon>
        <taxon>Pezizomycotina</taxon>
        <taxon>Sordariomycetes</taxon>
        <taxon>Hypocreomycetidae</taxon>
        <taxon>Hypocreales</taxon>
        <taxon>Ophiocordycipitaceae</taxon>
        <taxon>Ophiocordyceps</taxon>
    </lineage>
</organism>
<sequence length="259" mass="29504">MAGHREHAATSSPPKINNSKNRPPPPTTRERPLSETQCRHMSTRAQAIWRPRPYEDIYTEQAYLTTSLQLLSRRAHGLIRQHGQAQNEVRDMKPSKPRRRLRKKLKNLSNELEVLAEQERAVFLRLSDLYMESRCRHAWSVAGQQGVCGESSPQPVPRLDDSSPGTLPATAEPLLSVDATPRDGAALEAPVFAGPELESASEDSERTASDDELHLRHQTAKLEEEEDWWPNETRKSWPEMRVGRNNRMSLPNLEVKWPD</sequence>
<feature type="region of interest" description="Disordered" evidence="1">
    <location>
        <begin position="193"/>
        <end position="213"/>
    </location>
</feature>
<feature type="region of interest" description="Disordered" evidence="1">
    <location>
        <begin position="145"/>
        <end position="171"/>
    </location>
</feature>
<reference evidence="2 3" key="1">
    <citation type="journal article" date="2015" name="BMC Genomics">
        <title>Gene expression during zombie ant biting behavior reflects the complexity underlying fungal parasitic behavioral manipulation.</title>
        <authorList>
            <person name="de Bekker C."/>
            <person name="Ohm R.A."/>
            <person name="Loreto R.G."/>
            <person name="Sebastian A."/>
            <person name="Albert I."/>
            <person name="Merrow M."/>
            <person name="Brachmann A."/>
            <person name="Hughes D.P."/>
        </authorList>
    </citation>
    <scope>NUCLEOTIDE SEQUENCE [LARGE SCALE GENOMIC DNA]</scope>
    <source>
        <strain evidence="2 3">SC16a</strain>
    </source>
</reference>
<gene>
    <name evidence="2" type="ORF">XA68_12491</name>
</gene>
<dbReference type="EMBL" id="LAZP02000207">
    <property type="protein sequence ID" value="PFH59339.1"/>
    <property type="molecule type" value="Genomic_DNA"/>
</dbReference>
<feature type="compositionally biased region" description="Polar residues" evidence="1">
    <location>
        <begin position="34"/>
        <end position="44"/>
    </location>
</feature>
<feature type="compositionally biased region" description="Basic and acidic residues" evidence="1">
    <location>
        <begin position="203"/>
        <end position="213"/>
    </location>
</feature>
<evidence type="ECO:0000313" key="2">
    <source>
        <dbReference type="EMBL" id="PFH59339.1"/>
    </source>
</evidence>
<accession>A0A2A9PD67</accession>
<dbReference type="Proteomes" id="UP000037136">
    <property type="component" value="Unassembled WGS sequence"/>
</dbReference>
<evidence type="ECO:0000256" key="1">
    <source>
        <dbReference type="SAM" id="MobiDB-lite"/>
    </source>
</evidence>
<keyword evidence="3" id="KW-1185">Reference proteome</keyword>
<dbReference type="OrthoDB" id="5226586at2759"/>
<protein>
    <submittedName>
        <fullName evidence="2">Uncharacterized protein</fullName>
    </submittedName>
</protein>
<comment type="caution">
    <text evidence="2">The sequence shown here is derived from an EMBL/GenBank/DDBJ whole genome shotgun (WGS) entry which is preliminary data.</text>
</comment>
<proteinExistence type="predicted"/>
<reference evidence="2 3" key="2">
    <citation type="journal article" date="2017" name="Sci. Rep.">
        <title>Ant-infecting Ophiocordyceps genomes reveal a high diversity of potential behavioral manipulation genes and a possible major role for enterotoxins.</title>
        <authorList>
            <person name="de Bekker C."/>
            <person name="Ohm R.A."/>
            <person name="Evans H.C."/>
            <person name="Brachmann A."/>
            <person name="Hughes D.P."/>
        </authorList>
    </citation>
    <scope>NUCLEOTIDE SEQUENCE [LARGE SCALE GENOMIC DNA]</scope>
    <source>
        <strain evidence="2 3">SC16a</strain>
    </source>
</reference>
<feature type="compositionally biased region" description="Polar residues" evidence="1">
    <location>
        <begin position="9"/>
        <end position="21"/>
    </location>
</feature>